<dbReference type="InParanoid" id="E9H4T0"/>
<dbReference type="OrthoDB" id="6370255at2759"/>
<reference evidence="6 7" key="1">
    <citation type="journal article" date="2011" name="Science">
        <title>The ecoresponsive genome of Daphnia pulex.</title>
        <authorList>
            <person name="Colbourne J.K."/>
            <person name="Pfrender M.E."/>
            <person name="Gilbert D."/>
            <person name="Thomas W.K."/>
            <person name="Tucker A."/>
            <person name="Oakley T.H."/>
            <person name="Tokishita S."/>
            <person name="Aerts A."/>
            <person name="Arnold G.J."/>
            <person name="Basu M.K."/>
            <person name="Bauer D.J."/>
            <person name="Caceres C.E."/>
            <person name="Carmel L."/>
            <person name="Casola C."/>
            <person name="Choi J.H."/>
            <person name="Detter J.C."/>
            <person name="Dong Q."/>
            <person name="Dusheyko S."/>
            <person name="Eads B.D."/>
            <person name="Frohlich T."/>
            <person name="Geiler-Samerotte K.A."/>
            <person name="Gerlach D."/>
            <person name="Hatcher P."/>
            <person name="Jogdeo S."/>
            <person name="Krijgsveld J."/>
            <person name="Kriventseva E.V."/>
            <person name="Kultz D."/>
            <person name="Laforsch C."/>
            <person name="Lindquist E."/>
            <person name="Lopez J."/>
            <person name="Manak J.R."/>
            <person name="Muller J."/>
            <person name="Pangilinan J."/>
            <person name="Patwardhan R.P."/>
            <person name="Pitluck S."/>
            <person name="Pritham E.J."/>
            <person name="Rechtsteiner A."/>
            <person name="Rho M."/>
            <person name="Rogozin I.B."/>
            <person name="Sakarya O."/>
            <person name="Salamov A."/>
            <person name="Schaack S."/>
            <person name="Shapiro H."/>
            <person name="Shiga Y."/>
            <person name="Skalitzky C."/>
            <person name="Smith Z."/>
            <person name="Souvorov A."/>
            <person name="Sung W."/>
            <person name="Tang Z."/>
            <person name="Tsuchiya D."/>
            <person name="Tu H."/>
            <person name="Vos H."/>
            <person name="Wang M."/>
            <person name="Wolf Y.I."/>
            <person name="Yamagata H."/>
            <person name="Yamada T."/>
            <person name="Ye Y."/>
            <person name="Shaw J.R."/>
            <person name="Andrews J."/>
            <person name="Crease T.J."/>
            <person name="Tang H."/>
            <person name="Lucas S.M."/>
            <person name="Robertson H.M."/>
            <person name="Bork P."/>
            <person name="Koonin E.V."/>
            <person name="Zdobnov E.M."/>
            <person name="Grigoriev I.V."/>
            <person name="Lynch M."/>
            <person name="Boore J.L."/>
        </authorList>
    </citation>
    <scope>NUCLEOTIDE SEQUENCE [LARGE SCALE GENOMIC DNA]</scope>
</reference>
<keyword evidence="1" id="KW-0677">Repeat</keyword>
<dbReference type="HOGENOM" id="CLU_023481_0_0_1"/>
<dbReference type="PRINTS" id="PR01415">
    <property type="entry name" value="ANKYRIN"/>
</dbReference>
<protein>
    <recommendedName>
        <fullName evidence="4">Ankyrin repeat domain-containing protein 54</fullName>
    </recommendedName>
</protein>
<dbReference type="SUPFAM" id="SSF48403">
    <property type="entry name" value="Ankyrin repeat"/>
    <property type="match status" value="1"/>
</dbReference>
<evidence type="ECO:0000313" key="7">
    <source>
        <dbReference type="Proteomes" id="UP000000305"/>
    </source>
</evidence>
<keyword evidence="2 5" id="KW-0040">ANK repeat</keyword>
<dbReference type="Proteomes" id="UP000000305">
    <property type="component" value="Unassembled WGS sequence"/>
</dbReference>
<dbReference type="Pfam" id="PF00023">
    <property type="entry name" value="Ank"/>
    <property type="match status" value="1"/>
</dbReference>
<dbReference type="Gene3D" id="1.25.40.20">
    <property type="entry name" value="Ankyrin repeat-containing domain"/>
    <property type="match status" value="2"/>
</dbReference>
<feature type="repeat" description="ANK" evidence="5">
    <location>
        <begin position="482"/>
        <end position="515"/>
    </location>
</feature>
<evidence type="ECO:0000256" key="5">
    <source>
        <dbReference type="PROSITE-ProRule" id="PRU00023"/>
    </source>
</evidence>
<evidence type="ECO:0000256" key="4">
    <source>
        <dbReference type="ARBA" id="ARBA00039237"/>
    </source>
</evidence>
<organism evidence="6 7">
    <name type="scientific">Daphnia pulex</name>
    <name type="common">Water flea</name>
    <dbReference type="NCBI Taxonomy" id="6669"/>
    <lineage>
        <taxon>Eukaryota</taxon>
        <taxon>Metazoa</taxon>
        <taxon>Ecdysozoa</taxon>
        <taxon>Arthropoda</taxon>
        <taxon>Crustacea</taxon>
        <taxon>Branchiopoda</taxon>
        <taxon>Diplostraca</taxon>
        <taxon>Cladocera</taxon>
        <taxon>Anomopoda</taxon>
        <taxon>Daphniidae</taxon>
        <taxon>Daphnia</taxon>
    </lineage>
</organism>
<evidence type="ECO:0000256" key="2">
    <source>
        <dbReference type="ARBA" id="ARBA00023043"/>
    </source>
</evidence>
<keyword evidence="7" id="KW-1185">Reference proteome</keyword>
<dbReference type="InterPro" id="IPR036770">
    <property type="entry name" value="Ankyrin_rpt-contain_sf"/>
</dbReference>
<dbReference type="PROSITE" id="PS50297">
    <property type="entry name" value="ANK_REP_REGION"/>
    <property type="match status" value="1"/>
</dbReference>
<dbReference type="PANTHER" id="PTHR24197">
    <property type="entry name" value="ANKYRIN REPEAT DOMAIN-CONTAINING PROTEIN 61"/>
    <property type="match status" value="1"/>
</dbReference>
<dbReference type="STRING" id="6669.E9H4T0"/>
<dbReference type="PROSITE" id="PS50088">
    <property type="entry name" value="ANK_REPEAT"/>
    <property type="match status" value="2"/>
</dbReference>
<gene>
    <name evidence="6" type="ORF">DAPPUDRAFT_253421</name>
</gene>
<dbReference type="EMBL" id="GL732592">
    <property type="protein sequence ID" value="EFX73304.1"/>
    <property type="molecule type" value="Genomic_DNA"/>
</dbReference>
<accession>E9H4T0</accession>
<dbReference type="Pfam" id="PF12796">
    <property type="entry name" value="Ank_2"/>
    <property type="match status" value="1"/>
</dbReference>
<dbReference type="AlphaFoldDB" id="E9H4T0"/>
<dbReference type="PhylomeDB" id="E9H4T0"/>
<dbReference type="InterPro" id="IPR002110">
    <property type="entry name" value="Ankyrin_rpt"/>
</dbReference>
<sequence>MESRANVEMLSRKIITYAECEAFFQAVTRGSREDLIRTLNTHGPAVTTELSKSYNEQGQTPLLVAILQGHLDVVKFLVGKLDVPIGQIGQMILNGVKYLDVPALYVAIVCGELDIAAYLLSIEVRADQQTAKMIDSIVSSPNGRQQKINILELMGAVNFYFYETHPAPQNGLMYWRAARHLRQSTVHGEPGVVPINEFTTLEQLEQLSRLELFTQAILVSQRVLDMVHPGPHIFNLAFWCNWASICSFRQGQSGRAIQMLIYVLKQSQALEQWKGFKTSQIINWALDIIETSLVNLQERSGQEEFPFPNFMTTFNFASQYMSYLQENRQQRKIDQSTLLGLASLIVQFIFWASELMPQWSDQERKLFKHSLSLFIAKHHRWGKANQNLLHTVCHLKSIEHTFAGINELFDSESDSGSERGYDETDETTYRPYSSDLEDVNLEFIRDYREIGDEEAEPEEEWTLSITKCLLELGADPNAADLYGATPLHLLAMNRGNLAQSSLLLEYGARIHQMNANRLTPLILFQEWQSQIARQGNPDHNLQSVINSAPPRPLRFLASQVLRKSGIPFDEEKVPPVLQSFIQRH</sequence>
<evidence type="ECO:0000256" key="3">
    <source>
        <dbReference type="ARBA" id="ARBA00037385"/>
    </source>
</evidence>
<dbReference type="KEGG" id="dpx:DAPPUDRAFT_253421"/>
<evidence type="ECO:0000313" key="6">
    <source>
        <dbReference type="EMBL" id="EFX73304.1"/>
    </source>
</evidence>
<proteinExistence type="predicted"/>
<comment type="function">
    <text evidence="3">Plays an important role in regulating intracellular signaling events associated with erythroid terminal differentiation.</text>
</comment>
<dbReference type="SMART" id="SM00248">
    <property type="entry name" value="ANK"/>
    <property type="match status" value="3"/>
</dbReference>
<dbReference type="PANTHER" id="PTHR24197:SF44">
    <property type="entry name" value="ANKYRIN REPEAT DOMAIN-CONTAINING PROTEIN 54"/>
    <property type="match status" value="1"/>
</dbReference>
<feature type="repeat" description="ANK" evidence="5">
    <location>
        <begin position="57"/>
        <end position="78"/>
    </location>
</feature>
<name>E9H4T0_DAPPU</name>
<evidence type="ECO:0000256" key="1">
    <source>
        <dbReference type="ARBA" id="ARBA00022737"/>
    </source>
</evidence>
<dbReference type="eggNOG" id="KOG0508">
    <property type="taxonomic scope" value="Eukaryota"/>
</dbReference>